<feature type="domain" description="PGG" evidence="10">
    <location>
        <begin position="279"/>
        <end position="397"/>
    </location>
</feature>
<dbReference type="Pfam" id="PF13962">
    <property type="entry name" value="PGG"/>
    <property type="match status" value="2"/>
</dbReference>
<evidence type="ECO:0000256" key="3">
    <source>
        <dbReference type="ARBA" id="ARBA00022737"/>
    </source>
</evidence>
<evidence type="ECO:0000256" key="8">
    <source>
        <dbReference type="SAM" id="MobiDB-lite"/>
    </source>
</evidence>
<dbReference type="GO" id="GO:0005886">
    <property type="term" value="C:plasma membrane"/>
    <property type="evidence" value="ECO:0007669"/>
    <property type="project" value="TreeGrafter"/>
</dbReference>
<feature type="transmembrane region" description="Helical" evidence="9">
    <location>
        <begin position="972"/>
        <end position="992"/>
    </location>
</feature>
<feature type="compositionally biased region" description="Polar residues" evidence="8">
    <location>
        <begin position="847"/>
        <end position="859"/>
    </location>
</feature>
<sequence length="1084" mass="121928">MEERLFEAARKGNISALFELLEEDPLILDDIDSPSRETPLHIASLLGHIDFVREILNQKPGFAKRVNNKGYSPMHLASANGHVEVVRELLKIDHETDHELCRGKDNKGRTPLHLAAIKGRLGIIGELISACPESALELTDRVETILHLTVKNENGCKALKVLIEGLNNVEFLNCRDEEGNTILHLAAARKQHQIMKFPLSQPGLDANAVNSNGFTALDILLTGPKQSIDEEVREMLVARGVREDDNQAPQKQAHVTHNIVDIESGEIGSTLNQDVQKFEEWMRETRRGIMVMAVLIATVTFEVALNPPGGFWQGGDTNTNVTAADHRQGNSVMGDLSRNSFTWFLVWDSIGFLASMSIIVALMSPVTFNRISIRWEYVRLMMWVVVASIHMVFLYGVQMTTDSNVFKRAVVAPFVFFYVIVGVFGLSMGWSMVSDWWHMVIEYWTKKDKISFPLILPPPTISASQFLHFHLSNYLYHLAGARNMDRRLREATLRGDVPAFLELNRENENIIEQTTFGSLNTVLHLAVKFGHLELASEIVKLRPEMASAENEKMETPLHEACREGHVDLMKLLLEIDPWVAYKLNRDNESALFVACERGCTYVVKHLMNYPMLFMLEDDESTTSLHVAASAGHTEIVKEILKTRPNLMWKRDLQGCSPLHLACSKGHLEITRELLRLDPDLSSLQDNYGRTPLHWAAIRGRVNILDEILSTTLDSAEFLTKHGETVLHLAAKNNQYDAMRYLTETLDITRLVNLPDDDGNTILHLATAGKLTTMVTYLVNKTGIEVNALNRKGFTALDVVESDVSSSGALQLIPTLQEAGGKRCNQLPPGSPEIQRTTETTIGRLPKNISTGPYSRSKNIMDSPANYHRRRHHHRREKQIELHNEGLRNARNTITIVAVLIATVTFAAGINPPGGVDQKMGKAIMGRETPFKVFLICNNVALFLSLVIVIILVSLIPFRRKSMMKLLFVTHKVMWVSVSFMTAAYIAATWLIMPHGKGMKWVLVSLVSIGGGCVLTIFVGLGVMLARHWLRKWEWRKEREKKKKASPHSSVSRVDDELRDIRKRGSRESSNSDLESSEREGMHPF</sequence>
<evidence type="ECO:0000256" key="9">
    <source>
        <dbReference type="SAM" id="Phobius"/>
    </source>
</evidence>
<feature type="domain" description="PGG" evidence="10">
    <location>
        <begin position="884"/>
        <end position="990"/>
    </location>
</feature>
<evidence type="ECO:0000259" key="10">
    <source>
        <dbReference type="Pfam" id="PF13962"/>
    </source>
</evidence>
<organism evidence="11 12">
    <name type="scientific">Tetracentron sinense</name>
    <name type="common">Spur-leaf</name>
    <dbReference type="NCBI Taxonomy" id="13715"/>
    <lineage>
        <taxon>Eukaryota</taxon>
        <taxon>Viridiplantae</taxon>
        <taxon>Streptophyta</taxon>
        <taxon>Embryophyta</taxon>
        <taxon>Tracheophyta</taxon>
        <taxon>Spermatophyta</taxon>
        <taxon>Magnoliopsida</taxon>
        <taxon>Trochodendrales</taxon>
        <taxon>Trochodendraceae</taxon>
        <taxon>Tetracentron</taxon>
    </lineage>
</organism>
<gene>
    <name evidence="11" type="ORF">HHK36_014158</name>
</gene>
<feature type="repeat" description="ANK" evidence="7">
    <location>
        <begin position="653"/>
        <end position="685"/>
    </location>
</feature>
<dbReference type="Proteomes" id="UP000655225">
    <property type="component" value="Unassembled WGS sequence"/>
</dbReference>
<feature type="compositionally biased region" description="Basic and acidic residues" evidence="8">
    <location>
        <begin position="1075"/>
        <end position="1084"/>
    </location>
</feature>
<feature type="repeat" description="ANK" evidence="7">
    <location>
        <begin position="107"/>
        <end position="129"/>
    </location>
</feature>
<keyword evidence="3" id="KW-0677">Repeat</keyword>
<dbReference type="Gene3D" id="1.25.40.20">
    <property type="entry name" value="Ankyrin repeat-containing domain"/>
    <property type="match status" value="4"/>
</dbReference>
<dbReference type="PANTHER" id="PTHR24186:SF37">
    <property type="entry name" value="PGG DOMAIN-CONTAINING PROTEIN"/>
    <property type="match status" value="1"/>
</dbReference>
<dbReference type="Pfam" id="PF00023">
    <property type="entry name" value="Ank"/>
    <property type="match status" value="1"/>
</dbReference>
<keyword evidence="6 9" id="KW-0472">Membrane</keyword>
<evidence type="ECO:0000256" key="2">
    <source>
        <dbReference type="ARBA" id="ARBA00022692"/>
    </source>
</evidence>
<comment type="caution">
    <text evidence="11">The sequence shown here is derived from an EMBL/GenBank/DDBJ whole genome shotgun (WGS) entry which is preliminary data.</text>
</comment>
<comment type="subcellular location">
    <subcellularLocation>
        <location evidence="1">Membrane</location>
        <topology evidence="1">Multi-pass membrane protein</topology>
    </subcellularLocation>
</comment>
<dbReference type="SUPFAM" id="SSF48403">
    <property type="entry name" value="Ankyrin repeat"/>
    <property type="match status" value="3"/>
</dbReference>
<keyword evidence="2 9" id="KW-0812">Transmembrane</keyword>
<feature type="repeat" description="ANK" evidence="7">
    <location>
        <begin position="619"/>
        <end position="651"/>
    </location>
</feature>
<keyword evidence="5 7" id="KW-0040">ANK repeat</keyword>
<feature type="transmembrane region" description="Helical" evidence="9">
    <location>
        <begin position="892"/>
        <end position="910"/>
    </location>
</feature>
<feature type="transmembrane region" description="Helical" evidence="9">
    <location>
        <begin position="930"/>
        <end position="952"/>
    </location>
</feature>
<evidence type="ECO:0000256" key="6">
    <source>
        <dbReference type="ARBA" id="ARBA00023136"/>
    </source>
</evidence>
<feature type="transmembrane region" description="Helical" evidence="9">
    <location>
        <begin position="998"/>
        <end position="1025"/>
    </location>
</feature>
<reference evidence="11 12" key="1">
    <citation type="submission" date="2020-04" db="EMBL/GenBank/DDBJ databases">
        <title>Plant Genome Project.</title>
        <authorList>
            <person name="Zhang R.-G."/>
        </authorList>
    </citation>
    <scope>NUCLEOTIDE SEQUENCE [LARGE SCALE GENOMIC DNA]</scope>
    <source>
        <strain evidence="11">YNK0</strain>
        <tissue evidence="11">Leaf</tissue>
    </source>
</reference>
<dbReference type="PROSITE" id="PS50088">
    <property type="entry name" value="ANK_REPEAT"/>
    <property type="match status" value="6"/>
</dbReference>
<feature type="region of interest" description="Disordered" evidence="8">
    <location>
        <begin position="843"/>
        <end position="875"/>
    </location>
</feature>
<keyword evidence="12" id="KW-1185">Reference proteome</keyword>
<feature type="region of interest" description="Disordered" evidence="8">
    <location>
        <begin position="1037"/>
        <end position="1084"/>
    </location>
</feature>
<feature type="transmembrane region" description="Helical" evidence="9">
    <location>
        <begin position="380"/>
        <end position="398"/>
    </location>
</feature>
<protein>
    <recommendedName>
        <fullName evidence="10">PGG domain-containing protein</fullName>
    </recommendedName>
</protein>
<dbReference type="OrthoDB" id="674805at2759"/>
<proteinExistence type="predicted"/>
<evidence type="ECO:0000256" key="7">
    <source>
        <dbReference type="PROSITE-ProRule" id="PRU00023"/>
    </source>
</evidence>
<feature type="transmembrane region" description="Helical" evidence="9">
    <location>
        <begin position="410"/>
        <end position="433"/>
    </location>
</feature>
<name>A0A834Z7G7_TETSI</name>
<dbReference type="EMBL" id="JABCRI010000009">
    <property type="protein sequence ID" value="KAF8400855.1"/>
    <property type="molecule type" value="Genomic_DNA"/>
</dbReference>
<evidence type="ECO:0000256" key="1">
    <source>
        <dbReference type="ARBA" id="ARBA00004141"/>
    </source>
</evidence>
<keyword evidence="4 9" id="KW-1133">Transmembrane helix</keyword>
<feature type="transmembrane region" description="Helical" evidence="9">
    <location>
        <begin position="288"/>
        <end position="305"/>
    </location>
</feature>
<dbReference type="InterPro" id="IPR036770">
    <property type="entry name" value="Ankyrin_rpt-contain_sf"/>
</dbReference>
<evidence type="ECO:0000256" key="5">
    <source>
        <dbReference type="ARBA" id="ARBA00023043"/>
    </source>
</evidence>
<dbReference type="AlphaFoldDB" id="A0A834Z7G7"/>
<accession>A0A834Z7G7</accession>
<evidence type="ECO:0000313" key="12">
    <source>
        <dbReference type="Proteomes" id="UP000655225"/>
    </source>
</evidence>
<dbReference type="PROSITE" id="PS50297">
    <property type="entry name" value="ANK_REP_REGION"/>
    <property type="match status" value="6"/>
</dbReference>
<dbReference type="PANTHER" id="PTHR24186">
    <property type="entry name" value="PROTEIN PHOSPHATASE 1 REGULATORY SUBUNIT"/>
    <property type="match status" value="1"/>
</dbReference>
<feature type="repeat" description="ANK" evidence="7">
    <location>
        <begin position="69"/>
        <end position="91"/>
    </location>
</feature>
<evidence type="ECO:0000313" key="11">
    <source>
        <dbReference type="EMBL" id="KAF8400855.1"/>
    </source>
</evidence>
<feature type="transmembrane region" description="Helical" evidence="9">
    <location>
        <begin position="341"/>
        <end position="368"/>
    </location>
</feature>
<feature type="repeat" description="ANK" evidence="7">
    <location>
        <begin position="687"/>
        <end position="713"/>
    </location>
</feature>
<dbReference type="OMA" id="PNIPFND"/>
<evidence type="ECO:0000256" key="4">
    <source>
        <dbReference type="ARBA" id="ARBA00022989"/>
    </source>
</evidence>
<dbReference type="InterPro" id="IPR002110">
    <property type="entry name" value="Ankyrin_rpt"/>
</dbReference>
<dbReference type="SMART" id="SM00248">
    <property type="entry name" value="ANK"/>
    <property type="match status" value="14"/>
</dbReference>
<dbReference type="InterPro" id="IPR026961">
    <property type="entry name" value="PGG_dom"/>
</dbReference>
<feature type="repeat" description="ANK" evidence="7">
    <location>
        <begin position="552"/>
        <end position="574"/>
    </location>
</feature>
<feature type="compositionally biased region" description="Basic residues" evidence="8">
    <location>
        <begin position="866"/>
        <end position="875"/>
    </location>
</feature>
<dbReference type="Pfam" id="PF12796">
    <property type="entry name" value="Ank_2"/>
    <property type="match status" value="5"/>
</dbReference>